<dbReference type="Pfam" id="PF04777">
    <property type="entry name" value="Evr1_Alr"/>
    <property type="match status" value="1"/>
</dbReference>
<dbReference type="GO" id="GO:0016971">
    <property type="term" value="F:flavin-dependent sulfhydryl oxidase activity"/>
    <property type="evidence" value="ECO:0007669"/>
    <property type="project" value="InterPro"/>
</dbReference>
<keyword evidence="5" id="KW-1015">Disulfide bond</keyword>
<keyword evidence="10" id="KW-1185">Reference proteome</keyword>
<dbReference type="Proteomes" id="UP000038009">
    <property type="component" value="Unassembled WGS sequence"/>
</dbReference>
<evidence type="ECO:0000256" key="4">
    <source>
        <dbReference type="ARBA" id="ARBA00023002"/>
    </source>
</evidence>
<evidence type="ECO:0000313" key="9">
    <source>
        <dbReference type="EMBL" id="KPI82887.1"/>
    </source>
</evidence>
<dbReference type="EC" id="1.8.3.2" evidence="6"/>
<gene>
    <name evidence="9" type="ORF">ABL78_8101</name>
</gene>
<feature type="region of interest" description="Disordered" evidence="7">
    <location>
        <begin position="268"/>
        <end position="288"/>
    </location>
</feature>
<evidence type="ECO:0000256" key="7">
    <source>
        <dbReference type="SAM" id="MobiDB-lite"/>
    </source>
</evidence>
<proteinExistence type="predicted"/>
<accession>A0A0N0P2T9</accession>
<organism evidence="9 10">
    <name type="scientific">Leptomonas seymouri</name>
    <dbReference type="NCBI Taxonomy" id="5684"/>
    <lineage>
        <taxon>Eukaryota</taxon>
        <taxon>Discoba</taxon>
        <taxon>Euglenozoa</taxon>
        <taxon>Kinetoplastea</taxon>
        <taxon>Metakinetoplastina</taxon>
        <taxon>Trypanosomatida</taxon>
        <taxon>Trypanosomatidae</taxon>
        <taxon>Leishmaniinae</taxon>
        <taxon>Leptomonas</taxon>
    </lineage>
</organism>
<feature type="domain" description="ERV/ALR sulfhydryl oxidase" evidence="8">
    <location>
        <begin position="14"/>
        <end position="116"/>
    </location>
</feature>
<dbReference type="InterPro" id="IPR017905">
    <property type="entry name" value="ERV/ALR_sulphydryl_oxidase"/>
</dbReference>
<feature type="compositionally biased region" description="Low complexity" evidence="7">
    <location>
        <begin position="271"/>
        <end position="282"/>
    </location>
</feature>
<evidence type="ECO:0000256" key="1">
    <source>
        <dbReference type="ARBA" id="ARBA00001974"/>
    </source>
</evidence>
<evidence type="ECO:0000256" key="5">
    <source>
        <dbReference type="ARBA" id="ARBA00023157"/>
    </source>
</evidence>
<dbReference type="OrthoDB" id="17199at2759"/>
<dbReference type="InterPro" id="IPR036774">
    <property type="entry name" value="ERV/ALR_sulphydryl_oxid_sf"/>
</dbReference>
<keyword evidence="3 6" id="KW-0274">FAD</keyword>
<dbReference type="PANTHER" id="PTHR12645:SF0">
    <property type="entry name" value="FAD-LINKED SULFHYDRYL OXIDASE ALR"/>
    <property type="match status" value="1"/>
</dbReference>
<dbReference type="EMBL" id="LJSK01000498">
    <property type="protein sequence ID" value="KPI82887.1"/>
    <property type="molecule type" value="Genomic_DNA"/>
</dbReference>
<dbReference type="PROSITE" id="PS51324">
    <property type="entry name" value="ERV_ALR"/>
    <property type="match status" value="1"/>
</dbReference>
<dbReference type="Gene3D" id="1.20.120.310">
    <property type="entry name" value="ERV/ALR sulfhydryl oxidase domain"/>
    <property type="match status" value="1"/>
</dbReference>
<evidence type="ECO:0000256" key="6">
    <source>
        <dbReference type="RuleBase" id="RU371123"/>
    </source>
</evidence>
<feature type="compositionally biased region" description="Basic and acidic residues" evidence="7">
    <location>
        <begin position="140"/>
        <end position="166"/>
    </location>
</feature>
<keyword evidence="2 6" id="KW-0285">Flavoprotein</keyword>
<sequence length="314" mass="34947">MSGGSERRREIPGKCPTPLELGVSGWNILHSSAAVYPYRPSEVQQRAMKNFIESWAHVYACSWCAYHMRDYVEKHPPDVRDKDSISRYVCELHNEVSGRLGKELFDCSPEVVLRRWHPGYPDKMEDKPTIEEQLAMSAKKKAEAAEAKRRQQEQEERRFSDFNIKAREGMQREAQSWRALSSAARAVDGDGKADDNRNETSSKRWWFFGSSAFHSAPSSSPSPAEVSKAGSPPPNRADTAAVTAAVHPTAPAGSGSVAAGWNKAHFTDAATPTTLSQTPTRTKAADDETDVDAVLERLKRCQVYCPEAEELLKH</sequence>
<dbReference type="PANTHER" id="PTHR12645">
    <property type="entry name" value="ALR/ERV"/>
    <property type="match status" value="1"/>
</dbReference>
<dbReference type="GO" id="GO:0050660">
    <property type="term" value="F:flavin adenine dinucleotide binding"/>
    <property type="evidence" value="ECO:0007669"/>
    <property type="project" value="TreeGrafter"/>
</dbReference>
<feature type="region of interest" description="Disordered" evidence="7">
    <location>
        <begin position="135"/>
        <end position="166"/>
    </location>
</feature>
<keyword evidence="4 6" id="KW-0560">Oxidoreductase</keyword>
<dbReference type="VEuPathDB" id="TriTrypDB:Lsey_0498_0030"/>
<name>A0A0N0P2T9_LEPSE</name>
<dbReference type="OMA" id="ACSWCAY"/>
<evidence type="ECO:0000256" key="3">
    <source>
        <dbReference type="ARBA" id="ARBA00022827"/>
    </source>
</evidence>
<evidence type="ECO:0000256" key="2">
    <source>
        <dbReference type="ARBA" id="ARBA00022630"/>
    </source>
</evidence>
<feature type="compositionally biased region" description="Low complexity" evidence="7">
    <location>
        <begin position="214"/>
        <end position="224"/>
    </location>
</feature>
<reference evidence="9 10" key="1">
    <citation type="journal article" date="2015" name="PLoS Pathog.">
        <title>Leptomonas seymouri: Adaptations to the Dixenous Life Cycle Analyzed by Genome Sequencing, Transcriptome Profiling and Co-infection with Leishmania donovani.</title>
        <authorList>
            <person name="Kraeva N."/>
            <person name="Butenko A."/>
            <person name="Hlavacova J."/>
            <person name="Kostygov A."/>
            <person name="Myskova J."/>
            <person name="Grybchuk D."/>
            <person name="Lestinova T."/>
            <person name="Votypka J."/>
            <person name="Volf P."/>
            <person name="Opperdoes F."/>
            <person name="Flegontov P."/>
            <person name="Lukes J."/>
            <person name="Yurchenko V."/>
        </authorList>
    </citation>
    <scope>NUCLEOTIDE SEQUENCE [LARGE SCALE GENOMIC DNA]</scope>
    <source>
        <strain evidence="9 10">ATCC 30220</strain>
    </source>
</reference>
<evidence type="ECO:0000313" key="10">
    <source>
        <dbReference type="Proteomes" id="UP000038009"/>
    </source>
</evidence>
<comment type="caution">
    <text evidence="9">The sequence shown here is derived from an EMBL/GenBank/DDBJ whole genome shotgun (WGS) entry which is preliminary data.</text>
</comment>
<dbReference type="FunFam" id="1.20.120.310:FF:000008">
    <property type="entry name" value="Sulfhydryl oxidase"/>
    <property type="match status" value="1"/>
</dbReference>
<feature type="region of interest" description="Disordered" evidence="7">
    <location>
        <begin position="214"/>
        <end position="241"/>
    </location>
</feature>
<dbReference type="AlphaFoldDB" id="A0A0N0P2T9"/>
<dbReference type="InterPro" id="IPR039799">
    <property type="entry name" value="ALR/ERV"/>
</dbReference>
<protein>
    <recommendedName>
        <fullName evidence="6">Sulfhydryl oxidase</fullName>
        <ecNumber evidence="6">1.8.3.2</ecNumber>
    </recommendedName>
</protein>
<dbReference type="SUPFAM" id="SSF69000">
    <property type="entry name" value="FAD-dependent thiol oxidase"/>
    <property type="match status" value="1"/>
</dbReference>
<comment type="catalytic activity">
    <reaction evidence="6">
        <text>2 R'C(R)SH + O2 = R'C(R)S-S(R)CR' + H2O2</text>
        <dbReference type="Rhea" id="RHEA:17357"/>
        <dbReference type="ChEBI" id="CHEBI:15379"/>
        <dbReference type="ChEBI" id="CHEBI:16240"/>
        <dbReference type="ChEBI" id="CHEBI:16520"/>
        <dbReference type="ChEBI" id="CHEBI:17412"/>
        <dbReference type="EC" id="1.8.3.2"/>
    </reaction>
</comment>
<dbReference type="GO" id="GO:0005739">
    <property type="term" value="C:mitochondrion"/>
    <property type="evidence" value="ECO:0007669"/>
    <property type="project" value="TreeGrafter"/>
</dbReference>
<evidence type="ECO:0000259" key="8">
    <source>
        <dbReference type="PROSITE" id="PS51324"/>
    </source>
</evidence>
<comment type="cofactor">
    <cofactor evidence="1 6">
        <name>FAD</name>
        <dbReference type="ChEBI" id="CHEBI:57692"/>
    </cofactor>
</comment>